<dbReference type="AlphaFoldDB" id="A0A382MJB9"/>
<name>A0A382MJB9_9ZZZZ</name>
<sequence>GGIVVYKHDHPDWGEKNDEMNIGIIDHTLGTPIDTLLSLEEGSVVSLDMSSIINEPGKYSFALAPLDSNDHVTFHSNEAGGNIPQGYFSKRELWPSLSFTPSLDSINVVLSAPPNDSMIVLNSSSGDSILFEWRFTHAQDVDVSSYLLKIGLPYSGNTRDMDTLFTEVEVSENRVNISKQDLLDMLVGANLSEGVFEWEVTGTLATGEMVAIESHSFTTVMEGSNFEPILPDKYWLYHNYPNPFNPETTISYDLKAWSKVTLQVFDIMGRSIMTLENSLKAPGRHHVQWYGRDIRGLQMASGIYFCHLIVQDHVTGKRAYTHTEKMMIVK</sequence>
<dbReference type="EMBL" id="UINC01093242">
    <property type="protein sequence ID" value="SVC47512.1"/>
    <property type="molecule type" value="Genomic_DNA"/>
</dbReference>
<evidence type="ECO:0000313" key="1">
    <source>
        <dbReference type="EMBL" id="SVC47512.1"/>
    </source>
</evidence>
<organism evidence="1">
    <name type="scientific">marine metagenome</name>
    <dbReference type="NCBI Taxonomy" id="408172"/>
    <lineage>
        <taxon>unclassified sequences</taxon>
        <taxon>metagenomes</taxon>
        <taxon>ecological metagenomes</taxon>
    </lineage>
</organism>
<feature type="non-terminal residue" evidence="1">
    <location>
        <position position="1"/>
    </location>
</feature>
<dbReference type="NCBIfam" id="TIGR04183">
    <property type="entry name" value="Por_Secre_tail"/>
    <property type="match status" value="1"/>
</dbReference>
<accession>A0A382MJB9</accession>
<gene>
    <name evidence="1" type="ORF">METZ01_LOCUS300366</name>
</gene>
<dbReference type="InterPro" id="IPR026444">
    <property type="entry name" value="Secre_tail"/>
</dbReference>
<protein>
    <recommendedName>
        <fullName evidence="2">FlgD Ig-like domain-containing protein</fullName>
    </recommendedName>
</protein>
<proteinExistence type="predicted"/>
<dbReference type="Gene3D" id="2.60.40.4070">
    <property type="match status" value="1"/>
</dbReference>
<reference evidence="1" key="1">
    <citation type="submission" date="2018-05" db="EMBL/GenBank/DDBJ databases">
        <authorList>
            <person name="Lanie J.A."/>
            <person name="Ng W.-L."/>
            <person name="Kazmierczak K.M."/>
            <person name="Andrzejewski T.M."/>
            <person name="Davidsen T.M."/>
            <person name="Wayne K.J."/>
            <person name="Tettelin H."/>
            <person name="Glass J.I."/>
            <person name="Rusch D."/>
            <person name="Podicherti R."/>
            <person name="Tsui H.-C.T."/>
            <person name="Winkler M.E."/>
        </authorList>
    </citation>
    <scope>NUCLEOTIDE SEQUENCE</scope>
</reference>
<evidence type="ECO:0008006" key="2">
    <source>
        <dbReference type="Google" id="ProtNLM"/>
    </source>
</evidence>